<name>A0ABV3GTE5_MICGL</name>
<dbReference type="EC" id="3.1.2.-" evidence="1"/>
<dbReference type="InterPro" id="IPR029069">
    <property type="entry name" value="HotDog_dom_sf"/>
</dbReference>
<protein>
    <submittedName>
        <fullName evidence="1">Acyl-CoA thioesterase</fullName>
        <ecNumber evidence="1">3.1.2.-</ecNumber>
    </submittedName>
</protein>
<dbReference type="GO" id="GO:0016787">
    <property type="term" value="F:hydrolase activity"/>
    <property type="evidence" value="ECO:0007669"/>
    <property type="project" value="UniProtKB-KW"/>
</dbReference>
<evidence type="ECO:0000313" key="1">
    <source>
        <dbReference type="EMBL" id="MEV0974906.1"/>
    </source>
</evidence>
<proteinExistence type="predicted"/>
<dbReference type="RefSeq" id="WP_061254244.1">
    <property type="nucleotide sequence ID" value="NZ_JBFALK010000037.1"/>
</dbReference>
<organism evidence="1 2">
    <name type="scientific">Microtetraspora glauca</name>
    <dbReference type="NCBI Taxonomy" id="1996"/>
    <lineage>
        <taxon>Bacteria</taxon>
        <taxon>Bacillati</taxon>
        <taxon>Actinomycetota</taxon>
        <taxon>Actinomycetes</taxon>
        <taxon>Streptosporangiales</taxon>
        <taxon>Streptosporangiaceae</taxon>
        <taxon>Microtetraspora</taxon>
    </lineage>
</organism>
<dbReference type="Proteomes" id="UP001551675">
    <property type="component" value="Unassembled WGS sequence"/>
</dbReference>
<dbReference type="Gene3D" id="3.10.129.10">
    <property type="entry name" value="Hotdog Thioesterase"/>
    <property type="match status" value="1"/>
</dbReference>
<dbReference type="EMBL" id="JBFALK010000037">
    <property type="protein sequence ID" value="MEV0974906.1"/>
    <property type="molecule type" value="Genomic_DNA"/>
</dbReference>
<accession>A0ABV3GTE5</accession>
<dbReference type="Pfam" id="PF13279">
    <property type="entry name" value="4HBT_2"/>
    <property type="match status" value="1"/>
</dbReference>
<dbReference type="CDD" id="cd00586">
    <property type="entry name" value="4HBT"/>
    <property type="match status" value="1"/>
</dbReference>
<sequence>MSAHPAWRTTFHLRFRDFDYLGHMTATSYLAFFEEARVAWLTEGTGARQPAYVVARQEIDFEREVLPGDGPLTLTIEPIGRGARRVDVREELRGADGTLRARSTATLVMWDREARRPRAVSDAESRLFGG</sequence>
<gene>
    <name evidence="1" type="ORF">AB0I59_40490</name>
</gene>
<comment type="caution">
    <text evidence="1">The sequence shown here is derived from an EMBL/GenBank/DDBJ whole genome shotgun (WGS) entry which is preliminary data.</text>
</comment>
<reference evidence="1 2" key="1">
    <citation type="submission" date="2024-06" db="EMBL/GenBank/DDBJ databases">
        <title>The Natural Products Discovery Center: Release of the First 8490 Sequenced Strains for Exploring Actinobacteria Biosynthetic Diversity.</title>
        <authorList>
            <person name="Kalkreuter E."/>
            <person name="Kautsar S.A."/>
            <person name="Yang D."/>
            <person name="Bader C.D."/>
            <person name="Teijaro C.N."/>
            <person name="Fluegel L."/>
            <person name="Davis C.M."/>
            <person name="Simpson J.R."/>
            <person name="Lauterbach L."/>
            <person name="Steele A.D."/>
            <person name="Gui C."/>
            <person name="Meng S."/>
            <person name="Li G."/>
            <person name="Viehrig K."/>
            <person name="Ye F."/>
            <person name="Su P."/>
            <person name="Kiefer A.F."/>
            <person name="Nichols A."/>
            <person name="Cepeda A.J."/>
            <person name="Yan W."/>
            <person name="Fan B."/>
            <person name="Jiang Y."/>
            <person name="Adhikari A."/>
            <person name="Zheng C.-J."/>
            <person name="Schuster L."/>
            <person name="Cowan T.M."/>
            <person name="Smanski M.J."/>
            <person name="Chevrette M.G."/>
            <person name="De Carvalho L.P.S."/>
            <person name="Shen B."/>
        </authorList>
    </citation>
    <scope>NUCLEOTIDE SEQUENCE [LARGE SCALE GENOMIC DNA]</scope>
    <source>
        <strain evidence="1 2">NPDC050100</strain>
    </source>
</reference>
<evidence type="ECO:0000313" key="2">
    <source>
        <dbReference type="Proteomes" id="UP001551675"/>
    </source>
</evidence>
<keyword evidence="2" id="KW-1185">Reference proteome</keyword>
<dbReference type="SUPFAM" id="SSF54637">
    <property type="entry name" value="Thioesterase/thiol ester dehydrase-isomerase"/>
    <property type="match status" value="1"/>
</dbReference>
<keyword evidence="1" id="KW-0378">Hydrolase</keyword>